<reference evidence="8 9" key="1">
    <citation type="journal article" date="2018" name="IMA Fungus">
        <title>IMA Genome-F 9: Draft genome sequence of Annulohypoxylon stygium, Aspergillus mulundensis, Berkeleyomyces basicola (syn. Thielaviopsis basicola), Ceratocystis smalleyi, two Cercospora beticola strains, Coleophoma cylindrospora, Fusarium fracticaudum, Phialophora cf. hyalina, and Morchella septimelata.</title>
        <authorList>
            <person name="Wingfield B.D."/>
            <person name="Bills G.F."/>
            <person name="Dong Y."/>
            <person name="Huang W."/>
            <person name="Nel W.J."/>
            <person name="Swalarsk-Parry B.S."/>
            <person name="Vaghefi N."/>
            <person name="Wilken P.M."/>
            <person name="An Z."/>
            <person name="de Beer Z.W."/>
            <person name="De Vos L."/>
            <person name="Chen L."/>
            <person name="Duong T.A."/>
            <person name="Gao Y."/>
            <person name="Hammerbacher A."/>
            <person name="Kikkert J.R."/>
            <person name="Li Y."/>
            <person name="Li H."/>
            <person name="Li K."/>
            <person name="Li Q."/>
            <person name="Liu X."/>
            <person name="Ma X."/>
            <person name="Naidoo K."/>
            <person name="Pethybridge S.J."/>
            <person name="Sun J."/>
            <person name="Steenkamp E.T."/>
            <person name="van der Nest M.A."/>
            <person name="van Wyk S."/>
            <person name="Wingfield M.J."/>
            <person name="Xiong C."/>
            <person name="Yue Q."/>
            <person name="Zhang X."/>
        </authorList>
    </citation>
    <scope>NUCLEOTIDE SEQUENCE [LARGE SCALE GENOMIC DNA]</scope>
    <source>
        <strain evidence="8 9">BP 5553</strain>
    </source>
</reference>
<dbReference type="PANTHER" id="PTHR33048:SF167">
    <property type="entry name" value="INTEGRAL MEMBRANE PROTEIN"/>
    <property type="match status" value="1"/>
</dbReference>
<accession>A0A370TA49</accession>
<feature type="transmembrane region" description="Helical" evidence="6">
    <location>
        <begin position="199"/>
        <end position="220"/>
    </location>
</feature>
<dbReference type="RefSeq" id="XP_031865072.1">
    <property type="nucleotide sequence ID" value="XM_032018664.1"/>
</dbReference>
<feature type="transmembrane region" description="Helical" evidence="6">
    <location>
        <begin position="166"/>
        <end position="187"/>
    </location>
</feature>
<gene>
    <name evidence="8" type="ORF">BP5553_10041</name>
</gene>
<comment type="similarity">
    <text evidence="5">Belongs to the SAT4 family.</text>
</comment>
<keyword evidence="2 6" id="KW-0812">Transmembrane</keyword>
<dbReference type="EMBL" id="NPIC01000014">
    <property type="protein sequence ID" value="RDL30696.1"/>
    <property type="molecule type" value="Genomic_DNA"/>
</dbReference>
<dbReference type="GO" id="GO:0016020">
    <property type="term" value="C:membrane"/>
    <property type="evidence" value="ECO:0007669"/>
    <property type="project" value="UniProtKB-SubCell"/>
</dbReference>
<dbReference type="AlphaFoldDB" id="A0A370TA49"/>
<name>A0A370TA49_9HELO</name>
<comment type="caution">
    <text evidence="8">The sequence shown here is derived from an EMBL/GenBank/DDBJ whole genome shotgun (WGS) entry which is preliminary data.</text>
</comment>
<organism evidence="8 9">
    <name type="scientific">Venustampulla echinocandica</name>
    <dbReference type="NCBI Taxonomy" id="2656787"/>
    <lineage>
        <taxon>Eukaryota</taxon>
        <taxon>Fungi</taxon>
        <taxon>Dikarya</taxon>
        <taxon>Ascomycota</taxon>
        <taxon>Pezizomycotina</taxon>
        <taxon>Leotiomycetes</taxon>
        <taxon>Helotiales</taxon>
        <taxon>Pleuroascaceae</taxon>
        <taxon>Venustampulla</taxon>
    </lineage>
</organism>
<keyword evidence="4 6" id="KW-0472">Membrane</keyword>
<feature type="transmembrane region" description="Helical" evidence="6">
    <location>
        <begin position="249"/>
        <end position="271"/>
    </location>
</feature>
<dbReference type="InterPro" id="IPR052337">
    <property type="entry name" value="SAT4-like"/>
</dbReference>
<keyword evidence="3 6" id="KW-1133">Transmembrane helix</keyword>
<dbReference type="GeneID" id="43602890"/>
<comment type="subcellular location">
    <subcellularLocation>
        <location evidence="1">Membrane</location>
        <topology evidence="1">Multi-pass membrane protein</topology>
    </subcellularLocation>
</comment>
<evidence type="ECO:0000259" key="7">
    <source>
        <dbReference type="Pfam" id="PF20684"/>
    </source>
</evidence>
<evidence type="ECO:0000256" key="5">
    <source>
        <dbReference type="ARBA" id="ARBA00038359"/>
    </source>
</evidence>
<evidence type="ECO:0000256" key="1">
    <source>
        <dbReference type="ARBA" id="ARBA00004141"/>
    </source>
</evidence>
<proteinExistence type="inferred from homology"/>
<dbReference type="InterPro" id="IPR049326">
    <property type="entry name" value="Rhodopsin_dom_fungi"/>
</dbReference>
<dbReference type="PANTHER" id="PTHR33048">
    <property type="entry name" value="PTH11-LIKE INTEGRAL MEMBRANE PROTEIN (AFU_ORTHOLOGUE AFUA_5G11245)"/>
    <property type="match status" value="1"/>
</dbReference>
<protein>
    <recommendedName>
        <fullName evidence="7">Rhodopsin domain-containing protein</fullName>
    </recommendedName>
</protein>
<feature type="transmembrane region" description="Helical" evidence="6">
    <location>
        <begin position="117"/>
        <end position="138"/>
    </location>
</feature>
<dbReference type="Pfam" id="PF20684">
    <property type="entry name" value="Fung_rhodopsin"/>
    <property type="match status" value="1"/>
</dbReference>
<evidence type="ECO:0000256" key="3">
    <source>
        <dbReference type="ARBA" id="ARBA00022989"/>
    </source>
</evidence>
<dbReference type="OrthoDB" id="5022096at2759"/>
<evidence type="ECO:0000256" key="2">
    <source>
        <dbReference type="ARBA" id="ARBA00022692"/>
    </source>
</evidence>
<feature type="transmembrane region" description="Helical" evidence="6">
    <location>
        <begin position="283"/>
        <end position="305"/>
    </location>
</feature>
<feature type="transmembrane region" description="Helical" evidence="6">
    <location>
        <begin position="82"/>
        <end position="105"/>
    </location>
</feature>
<dbReference type="STRING" id="2656787.A0A370TA49"/>
<evidence type="ECO:0000313" key="8">
    <source>
        <dbReference type="EMBL" id="RDL30696.1"/>
    </source>
</evidence>
<evidence type="ECO:0000256" key="4">
    <source>
        <dbReference type="ARBA" id="ARBA00023136"/>
    </source>
</evidence>
<dbReference type="Proteomes" id="UP000254866">
    <property type="component" value="Unassembled WGS sequence"/>
</dbReference>
<sequence>MLHARSTTGTVGGAVAQVSNYQFYAGVEERASMERLVSLSDEPTPLPSPPFKSLPGSVITTWAMEGPPPAPGFGQPDVNHNVAINSAVAVTTCVALLAVGVRMWVRISMVRSVGWDDYWILAAMALSFSGWMVTIPSVTYGAGRHTFYILQAVGPEKMKTGLKLNFAAQIIYVFAIAAIKVSIGLFLLRFTSSKAYKILIYSILGFLAFYTIAGTASLMAQCTPFDAHFDFTIPGAVCYPVKVSQALAYTNAACGIFTDVVFALLPIPLLWKLQINRRVKTSIVGILSLGIFAATASVVKTYYVTSYGKFGDFLWDSTYLTIWMTTECNVGILAASIPAMKPLFKVVLGSTYGTGYLGGPNSRYNKGYAQHASTGRNTEGDGGFNFELRENQNSTAITTQERRGRDKFDPDNISEDSILPLQSNSTLDQKGIMKTTQVFIQTDDTKPRSIEDRV</sequence>
<evidence type="ECO:0000313" key="9">
    <source>
        <dbReference type="Proteomes" id="UP000254866"/>
    </source>
</evidence>
<evidence type="ECO:0000256" key="6">
    <source>
        <dbReference type="SAM" id="Phobius"/>
    </source>
</evidence>
<keyword evidence="9" id="KW-1185">Reference proteome</keyword>
<feature type="domain" description="Rhodopsin" evidence="7">
    <location>
        <begin position="101"/>
        <end position="345"/>
    </location>
</feature>